<evidence type="ECO:0000256" key="3">
    <source>
        <dbReference type="ARBA" id="ARBA00023125"/>
    </source>
</evidence>
<keyword evidence="4" id="KW-0804">Transcription</keyword>
<accession>A0AAW2LUL4</accession>
<dbReference type="AlphaFoldDB" id="A0AAW2LUL4"/>
<dbReference type="GO" id="GO:0005634">
    <property type="term" value="C:nucleus"/>
    <property type="evidence" value="ECO:0007669"/>
    <property type="project" value="UniProtKB-SubCell"/>
</dbReference>
<protein>
    <submittedName>
        <fullName evidence="6">Transcription factor HEC1</fullName>
    </submittedName>
</protein>
<dbReference type="GO" id="GO:0003700">
    <property type="term" value="F:DNA-binding transcription factor activity"/>
    <property type="evidence" value="ECO:0007669"/>
    <property type="project" value="InterPro"/>
</dbReference>
<dbReference type="GO" id="GO:0003677">
    <property type="term" value="F:DNA binding"/>
    <property type="evidence" value="ECO:0007669"/>
    <property type="project" value="UniProtKB-KW"/>
</dbReference>
<name>A0AAW2LUL4_9LAMI</name>
<keyword evidence="2" id="KW-0805">Transcription regulation</keyword>
<organism evidence="6">
    <name type="scientific">Sesamum angustifolium</name>
    <dbReference type="NCBI Taxonomy" id="2727405"/>
    <lineage>
        <taxon>Eukaryota</taxon>
        <taxon>Viridiplantae</taxon>
        <taxon>Streptophyta</taxon>
        <taxon>Embryophyta</taxon>
        <taxon>Tracheophyta</taxon>
        <taxon>Spermatophyta</taxon>
        <taxon>Magnoliopsida</taxon>
        <taxon>eudicotyledons</taxon>
        <taxon>Gunneridae</taxon>
        <taxon>Pentapetalae</taxon>
        <taxon>asterids</taxon>
        <taxon>lamiids</taxon>
        <taxon>Lamiales</taxon>
        <taxon>Pedaliaceae</taxon>
        <taxon>Sesamum</taxon>
    </lineage>
</organism>
<reference evidence="6" key="2">
    <citation type="journal article" date="2024" name="Plant">
        <title>Genomic evolution and insights into agronomic trait innovations of Sesamum species.</title>
        <authorList>
            <person name="Miao H."/>
            <person name="Wang L."/>
            <person name="Qu L."/>
            <person name="Liu H."/>
            <person name="Sun Y."/>
            <person name="Le M."/>
            <person name="Wang Q."/>
            <person name="Wei S."/>
            <person name="Zheng Y."/>
            <person name="Lin W."/>
            <person name="Duan Y."/>
            <person name="Cao H."/>
            <person name="Xiong S."/>
            <person name="Wang X."/>
            <person name="Wei L."/>
            <person name="Li C."/>
            <person name="Ma Q."/>
            <person name="Ju M."/>
            <person name="Zhao R."/>
            <person name="Li G."/>
            <person name="Mu C."/>
            <person name="Tian Q."/>
            <person name="Mei H."/>
            <person name="Zhang T."/>
            <person name="Gao T."/>
            <person name="Zhang H."/>
        </authorList>
    </citation>
    <scope>NUCLEOTIDE SEQUENCE</scope>
    <source>
        <strain evidence="6">G01</strain>
    </source>
</reference>
<sequence>MDTASMLDEAIHYVKFLKNQVQSLERVAANRPAAGMGFPVPMSSGNYFPVAAKGYQATNVQHLADS</sequence>
<dbReference type="EMBL" id="JACGWK010000012">
    <property type="protein sequence ID" value="KAL0323057.1"/>
    <property type="molecule type" value="Genomic_DNA"/>
</dbReference>
<comment type="subcellular location">
    <subcellularLocation>
        <location evidence="1">Nucleus</location>
    </subcellularLocation>
</comment>
<evidence type="ECO:0000256" key="2">
    <source>
        <dbReference type="ARBA" id="ARBA00023015"/>
    </source>
</evidence>
<evidence type="ECO:0000256" key="1">
    <source>
        <dbReference type="ARBA" id="ARBA00004123"/>
    </source>
</evidence>
<gene>
    <name evidence="6" type="ORF">Sangu_1925000</name>
</gene>
<dbReference type="InterPro" id="IPR045843">
    <property type="entry name" value="IND-like"/>
</dbReference>
<evidence type="ECO:0000256" key="4">
    <source>
        <dbReference type="ARBA" id="ARBA00023163"/>
    </source>
</evidence>
<reference evidence="6" key="1">
    <citation type="submission" date="2020-06" db="EMBL/GenBank/DDBJ databases">
        <authorList>
            <person name="Li T."/>
            <person name="Hu X."/>
            <person name="Zhang T."/>
            <person name="Song X."/>
            <person name="Zhang H."/>
            <person name="Dai N."/>
            <person name="Sheng W."/>
            <person name="Hou X."/>
            <person name="Wei L."/>
        </authorList>
    </citation>
    <scope>NUCLEOTIDE SEQUENCE</scope>
    <source>
        <strain evidence="6">G01</strain>
        <tissue evidence="6">Leaf</tissue>
    </source>
</reference>
<dbReference type="InterPro" id="IPR036638">
    <property type="entry name" value="HLH_DNA-bd_sf"/>
</dbReference>
<keyword evidence="3" id="KW-0238">DNA-binding</keyword>
<dbReference type="SUPFAM" id="SSF47459">
    <property type="entry name" value="HLH, helix-loop-helix DNA-binding domain"/>
    <property type="match status" value="1"/>
</dbReference>
<evidence type="ECO:0000256" key="5">
    <source>
        <dbReference type="ARBA" id="ARBA00023242"/>
    </source>
</evidence>
<keyword evidence="5" id="KW-0539">Nucleus</keyword>
<dbReference type="PANTHER" id="PTHR45914:SF54">
    <property type="entry name" value="OS08G0471401 PROTEIN"/>
    <property type="match status" value="1"/>
</dbReference>
<comment type="caution">
    <text evidence="6">The sequence shown here is derived from an EMBL/GenBank/DDBJ whole genome shotgun (WGS) entry which is preliminary data.</text>
</comment>
<proteinExistence type="predicted"/>
<evidence type="ECO:0000313" key="6">
    <source>
        <dbReference type="EMBL" id="KAL0323057.1"/>
    </source>
</evidence>
<dbReference type="PANTHER" id="PTHR45914">
    <property type="entry name" value="TRANSCRIPTION FACTOR HEC3-RELATED"/>
    <property type="match status" value="1"/>
</dbReference>
<dbReference type="GO" id="GO:0046983">
    <property type="term" value="F:protein dimerization activity"/>
    <property type="evidence" value="ECO:0007669"/>
    <property type="project" value="InterPro"/>
</dbReference>